<evidence type="ECO:0000313" key="1">
    <source>
        <dbReference type="EMBL" id="EYB89770.1"/>
    </source>
</evidence>
<comment type="caution">
    <text evidence="1">The sequence shown here is derived from an EMBL/GenBank/DDBJ whole genome shotgun (WGS) entry which is preliminary data.</text>
</comment>
<dbReference type="AlphaFoldDB" id="A0A016SGM8"/>
<organism evidence="1 2">
    <name type="scientific">Ancylostoma ceylanicum</name>
    <dbReference type="NCBI Taxonomy" id="53326"/>
    <lineage>
        <taxon>Eukaryota</taxon>
        <taxon>Metazoa</taxon>
        <taxon>Ecdysozoa</taxon>
        <taxon>Nematoda</taxon>
        <taxon>Chromadorea</taxon>
        <taxon>Rhabditida</taxon>
        <taxon>Rhabditina</taxon>
        <taxon>Rhabditomorpha</taxon>
        <taxon>Strongyloidea</taxon>
        <taxon>Ancylostomatidae</taxon>
        <taxon>Ancylostomatinae</taxon>
        <taxon>Ancylostoma</taxon>
    </lineage>
</organism>
<gene>
    <name evidence="1" type="primary">Acey_s0228.g2891</name>
    <name evidence="1" type="ORF">Y032_0228g2891</name>
</gene>
<keyword evidence="2" id="KW-1185">Reference proteome</keyword>
<dbReference type="Proteomes" id="UP000024635">
    <property type="component" value="Unassembled WGS sequence"/>
</dbReference>
<protein>
    <submittedName>
        <fullName evidence="1">Uncharacterized protein</fullName>
    </submittedName>
</protein>
<name>A0A016SGM8_9BILA</name>
<reference evidence="2" key="1">
    <citation type="journal article" date="2015" name="Nat. Genet.">
        <title>The genome and transcriptome of the zoonotic hookworm Ancylostoma ceylanicum identify infection-specific gene families.</title>
        <authorList>
            <person name="Schwarz E.M."/>
            <person name="Hu Y."/>
            <person name="Antoshechkin I."/>
            <person name="Miller M.M."/>
            <person name="Sternberg P.W."/>
            <person name="Aroian R.V."/>
        </authorList>
    </citation>
    <scope>NUCLEOTIDE SEQUENCE</scope>
    <source>
        <strain evidence="2">HY135</strain>
    </source>
</reference>
<accession>A0A016SGM8</accession>
<proteinExistence type="predicted"/>
<dbReference type="EMBL" id="JARK01001564">
    <property type="protein sequence ID" value="EYB89770.1"/>
    <property type="molecule type" value="Genomic_DNA"/>
</dbReference>
<sequence>MTTCDEYFELYTCVQSHYDQMMYLHYYRKSITCSVSTQVEGFYMVSCPDIECRSVLFTWLKRRRAQLYSHSSCVFVYSEKVSLHGEDEEPARVLRYSRF</sequence>
<evidence type="ECO:0000313" key="2">
    <source>
        <dbReference type="Proteomes" id="UP000024635"/>
    </source>
</evidence>